<keyword evidence="8" id="KW-1185">Reference proteome</keyword>
<feature type="repeat" description="WD" evidence="5">
    <location>
        <begin position="246"/>
        <end position="287"/>
    </location>
</feature>
<feature type="compositionally biased region" description="Acidic residues" evidence="6">
    <location>
        <begin position="54"/>
        <end position="66"/>
    </location>
</feature>
<comment type="caution">
    <text evidence="7">The sequence shown here is derived from an EMBL/GenBank/DDBJ whole genome shotgun (WGS) entry which is preliminary data.</text>
</comment>
<dbReference type="EMBL" id="ML978712">
    <property type="protein sequence ID" value="KAF2090627.1"/>
    <property type="molecule type" value="Genomic_DNA"/>
</dbReference>
<dbReference type="Gene3D" id="2.130.10.10">
    <property type="entry name" value="YVTN repeat-like/Quinoprotein amine dehydrogenase"/>
    <property type="match status" value="1"/>
</dbReference>
<dbReference type="PANTHER" id="PTHR19865:SF0">
    <property type="entry name" value="U3 SMALL NUCLEOLAR RNA-INTERACTING PROTEIN 2"/>
    <property type="match status" value="1"/>
</dbReference>
<name>A0A9P4M0X0_9PEZI</name>
<feature type="region of interest" description="Disordered" evidence="6">
    <location>
        <begin position="1"/>
        <end position="68"/>
    </location>
</feature>
<evidence type="ECO:0000256" key="3">
    <source>
        <dbReference type="ARBA" id="ARBA00022737"/>
    </source>
</evidence>
<evidence type="ECO:0000256" key="2">
    <source>
        <dbReference type="ARBA" id="ARBA00022574"/>
    </source>
</evidence>
<dbReference type="Pfam" id="PF00400">
    <property type="entry name" value="WD40"/>
    <property type="match status" value="4"/>
</dbReference>
<dbReference type="OrthoDB" id="189968at2759"/>
<feature type="region of interest" description="Disordered" evidence="6">
    <location>
        <begin position="466"/>
        <end position="485"/>
    </location>
</feature>
<dbReference type="InterPro" id="IPR039241">
    <property type="entry name" value="Rrp9-like"/>
</dbReference>
<protein>
    <submittedName>
        <fullName evidence="7">Small nucleolar ribonucleoprotein complex subunit</fullName>
    </submittedName>
</protein>
<dbReference type="Proteomes" id="UP000799776">
    <property type="component" value="Unassembled WGS sequence"/>
</dbReference>
<keyword evidence="3" id="KW-0677">Repeat</keyword>
<dbReference type="SMART" id="SM00320">
    <property type="entry name" value="WD40"/>
    <property type="match status" value="6"/>
</dbReference>
<organism evidence="7 8">
    <name type="scientific">Saccharata proteae CBS 121410</name>
    <dbReference type="NCBI Taxonomy" id="1314787"/>
    <lineage>
        <taxon>Eukaryota</taxon>
        <taxon>Fungi</taxon>
        <taxon>Dikarya</taxon>
        <taxon>Ascomycota</taxon>
        <taxon>Pezizomycotina</taxon>
        <taxon>Dothideomycetes</taxon>
        <taxon>Dothideomycetes incertae sedis</taxon>
        <taxon>Botryosphaeriales</taxon>
        <taxon>Saccharataceae</taxon>
        <taxon>Saccharata</taxon>
    </lineage>
</organism>
<dbReference type="AlphaFoldDB" id="A0A9P4M0X0"/>
<evidence type="ECO:0000256" key="6">
    <source>
        <dbReference type="SAM" id="MobiDB-lite"/>
    </source>
</evidence>
<keyword evidence="7" id="KW-0687">Ribonucleoprotein</keyword>
<proteinExistence type="predicted"/>
<dbReference type="InterPro" id="IPR020472">
    <property type="entry name" value="WD40_PAC1"/>
</dbReference>
<comment type="subcellular location">
    <subcellularLocation>
        <location evidence="1">Nucleus</location>
    </subcellularLocation>
</comment>
<feature type="region of interest" description="Disordered" evidence="6">
    <location>
        <begin position="333"/>
        <end position="354"/>
    </location>
</feature>
<dbReference type="GO" id="GO:0032040">
    <property type="term" value="C:small-subunit processome"/>
    <property type="evidence" value="ECO:0007669"/>
    <property type="project" value="TreeGrafter"/>
</dbReference>
<dbReference type="InterPro" id="IPR015943">
    <property type="entry name" value="WD40/YVTN_repeat-like_dom_sf"/>
</dbReference>
<dbReference type="PROSITE" id="PS50082">
    <property type="entry name" value="WD_REPEATS_2"/>
    <property type="match status" value="3"/>
</dbReference>
<evidence type="ECO:0000256" key="5">
    <source>
        <dbReference type="PROSITE-ProRule" id="PRU00221"/>
    </source>
</evidence>
<feature type="repeat" description="WD" evidence="5">
    <location>
        <begin position="288"/>
        <end position="329"/>
    </location>
</feature>
<evidence type="ECO:0000256" key="4">
    <source>
        <dbReference type="ARBA" id="ARBA00023242"/>
    </source>
</evidence>
<dbReference type="PANTHER" id="PTHR19865">
    <property type="entry name" value="U3 SMALL NUCLEOLAR RNA INTERACTING PROTEIN 2"/>
    <property type="match status" value="1"/>
</dbReference>
<evidence type="ECO:0000313" key="7">
    <source>
        <dbReference type="EMBL" id="KAF2090627.1"/>
    </source>
</evidence>
<dbReference type="InterPro" id="IPR001680">
    <property type="entry name" value="WD40_rpt"/>
</dbReference>
<keyword evidence="4" id="KW-0539">Nucleus</keyword>
<sequence length="574" mass="62415">MSSFFTAPASQRKRKRTGTSTAAGAEKPSNSKRRAREDSISSGESENEAQQHEDESDASSEGGDETAAERRLRLAERYLENVRDEVIDEAGFDAADIDRDLIAERLKEDVAETKGRLYRRIASDFDFSTSSHTLFRANQHATTAIATCAPYAYTVSKDMTLIKWEIPSPPDPTVKLPSNISPRRRPIQVAYTKGNKNKAGDPSFQHHTAAILCVAASPTGQFVATGGADKKLIIWRASDLTPLKVFPQHRDAVTAVAFRRGTNQLFSGSHDRTIKVWSLDELAYIETLFGHQDHVVDVAALAQERCVSVGARDRTARLWKVVEESQLVFRGGGSSITRTNRGDKQGGNKATGGFSEGSIDRIALVDEETFVTGSDNGALSLWSVNKKKPIFTVPCAHGLDPAMRPDEVSADADVGEDGWVPPQQPRWITALATIPYTDVVLSGSWDGWIRVWKVSADGRKLESLGVLGQEPSSGHQDEDKQADGDVEMDNSASVIGAAEDSKSVGVRGVVNGISIFERGERGRDGICVVAAVAKEMKLGRWRTFAGKNAAVSIEVRRTVVSDDPEDGDEGDEES</sequence>
<dbReference type="PRINTS" id="PR00320">
    <property type="entry name" value="GPROTEINBRPT"/>
</dbReference>
<dbReference type="PROSITE" id="PS50294">
    <property type="entry name" value="WD_REPEATS_REGION"/>
    <property type="match status" value="2"/>
</dbReference>
<dbReference type="InterPro" id="IPR036322">
    <property type="entry name" value="WD40_repeat_dom_sf"/>
</dbReference>
<accession>A0A9P4M0X0</accession>
<dbReference type="GO" id="GO:0034511">
    <property type="term" value="F:U3 snoRNA binding"/>
    <property type="evidence" value="ECO:0007669"/>
    <property type="project" value="InterPro"/>
</dbReference>
<gene>
    <name evidence="7" type="ORF">K490DRAFT_61952</name>
</gene>
<dbReference type="SUPFAM" id="SSF50978">
    <property type="entry name" value="WD40 repeat-like"/>
    <property type="match status" value="1"/>
</dbReference>
<feature type="repeat" description="WD" evidence="5">
    <location>
        <begin position="204"/>
        <end position="245"/>
    </location>
</feature>
<evidence type="ECO:0000256" key="1">
    <source>
        <dbReference type="ARBA" id="ARBA00004123"/>
    </source>
</evidence>
<evidence type="ECO:0000313" key="8">
    <source>
        <dbReference type="Proteomes" id="UP000799776"/>
    </source>
</evidence>
<keyword evidence="2 5" id="KW-0853">WD repeat</keyword>
<reference evidence="7" key="1">
    <citation type="journal article" date="2020" name="Stud. Mycol.">
        <title>101 Dothideomycetes genomes: a test case for predicting lifestyles and emergence of pathogens.</title>
        <authorList>
            <person name="Haridas S."/>
            <person name="Albert R."/>
            <person name="Binder M."/>
            <person name="Bloem J."/>
            <person name="Labutti K."/>
            <person name="Salamov A."/>
            <person name="Andreopoulos B."/>
            <person name="Baker S."/>
            <person name="Barry K."/>
            <person name="Bills G."/>
            <person name="Bluhm B."/>
            <person name="Cannon C."/>
            <person name="Castanera R."/>
            <person name="Culley D."/>
            <person name="Daum C."/>
            <person name="Ezra D."/>
            <person name="Gonzalez J."/>
            <person name="Henrissat B."/>
            <person name="Kuo A."/>
            <person name="Liang C."/>
            <person name="Lipzen A."/>
            <person name="Lutzoni F."/>
            <person name="Magnuson J."/>
            <person name="Mondo S."/>
            <person name="Nolan M."/>
            <person name="Ohm R."/>
            <person name="Pangilinan J."/>
            <person name="Park H.-J."/>
            <person name="Ramirez L."/>
            <person name="Alfaro M."/>
            <person name="Sun H."/>
            <person name="Tritt A."/>
            <person name="Yoshinaga Y."/>
            <person name="Zwiers L.-H."/>
            <person name="Turgeon B."/>
            <person name="Goodwin S."/>
            <person name="Spatafora J."/>
            <person name="Crous P."/>
            <person name="Grigoriev I."/>
        </authorList>
    </citation>
    <scope>NUCLEOTIDE SEQUENCE</scope>
    <source>
        <strain evidence="7">CBS 121410</strain>
    </source>
</reference>